<dbReference type="HOGENOM" id="CLU_3096837_0_0_7"/>
<organism evidence="2 3">
    <name type="scientific">Entotheonella factor</name>
    <dbReference type="NCBI Taxonomy" id="1429438"/>
    <lineage>
        <taxon>Bacteria</taxon>
        <taxon>Pseudomonadati</taxon>
        <taxon>Nitrospinota/Tectimicrobiota group</taxon>
        <taxon>Candidatus Tectimicrobiota</taxon>
        <taxon>Candidatus Entotheonellia</taxon>
        <taxon>Candidatus Entotheonellales</taxon>
        <taxon>Candidatus Entotheonellaceae</taxon>
        <taxon>Candidatus Entotheonella</taxon>
    </lineage>
</organism>
<sequence>MSPDVIAFGDMDDFAAAIVTRPEPINQGGDGVKSRRFASQTHCVDASPMAP</sequence>
<gene>
    <name evidence="2" type="ORF">ETSY1_42295</name>
</gene>
<comment type="caution">
    <text evidence="2">The sequence shown here is derived from an EMBL/GenBank/DDBJ whole genome shotgun (WGS) entry which is preliminary data.</text>
</comment>
<evidence type="ECO:0000313" key="3">
    <source>
        <dbReference type="Proteomes" id="UP000019141"/>
    </source>
</evidence>
<protein>
    <submittedName>
        <fullName evidence="2">Uncharacterized protein</fullName>
    </submittedName>
</protein>
<name>W4L3X1_ENTF1</name>
<keyword evidence="3" id="KW-1185">Reference proteome</keyword>
<dbReference type="AlphaFoldDB" id="W4L3X1"/>
<evidence type="ECO:0000256" key="1">
    <source>
        <dbReference type="SAM" id="MobiDB-lite"/>
    </source>
</evidence>
<accession>W4L3X1</accession>
<dbReference type="EMBL" id="AZHW01001384">
    <property type="protein sequence ID" value="ETW92752.1"/>
    <property type="molecule type" value="Genomic_DNA"/>
</dbReference>
<proteinExistence type="predicted"/>
<evidence type="ECO:0000313" key="2">
    <source>
        <dbReference type="EMBL" id="ETW92752.1"/>
    </source>
</evidence>
<feature type="region of interest" description="Disordered" evidence="1">
    <location>
        <begin position="23"/>
        <end position="51"/>
    </location>
</feature>
<reference evidence="2 3" key="1">
    <citation type="journal article" date="2014" name="Nature">
        <title>An environmental bacterial taxon with a large and distinct metabolic repertoire.</title>
        <authorList>
            <person name="Wilson M.C."/>
            <person name="Mori T."/>
            <person name="Ruckert C."/>
            <person name="Uria A.R."/>
            <person name="Helf M.J."/>
            <person name="Takada K."/>
            <person name="Gernert C."/>
            <person name="Steffens U.A."/>
            <person name="Heycke N."/>
            <person name="Schmitt S."/>
            <person name="Rinke C."/>
            <person name="Helfrich E.J."/>
            <person name="Brachmann A.O."/>
            <person name="Gurgui C."/>
            <person name="Wakimoto T."/>
            <person name="Kracht M."/>
            <person name="Crusemann M."/>
            <person name="Hentschel U."/>
            <person name="Abe I."/>
            <person name="Matsunaga S."/>
            <person name="Kalinowski J."/>
            <person name="Takeyama H."/>
            <person name="Piel J."/>
        </authorList>
    </citation>
    <scope>NUCLEOTIDE SEQUENCE [LARGE SCALE GENOMIC DNA]</scope>
    <source>
        <strain evidence="3">TSY1</strain>
    </source>
</reference>
<dbReference type="Proteomes" id="UP000019141">
    <property type="component" value="Unassembled WGS sequence"/>
</dbReference>